<organism evidence="7">
    <name type="scientific">marine metagenome</name>
    <dbReference type="NCBI Taxonomy" id="408172"/>
    <lineage>
        <taxon>unclassified sequences</taxon>
        <taxon>metagenomes</taxon>
        <taxon>ecological metagenomes</taxon>
    </lineage>
</organism>
<keyword evidence="3 6" id="KW-0812">Transmembrane</keyword>
<protein>
    <recommendedName>
        <fullName evidence="8">Lysine transporter LysE</fullName>
    </recommendedName>
</protein>
<name>A0A381Y573_9ZZZZ</name>
<accession>A0A381Y573</accession>
<feature type="non-terminal residue" evidence="7">
    <location>
        <position position="194"/>
    </location>
</feature>
<evidence type="ECO:0000256" key="2">
    <source>
        <dbReference type="ARBA" id="ARBA00022475"/>
    </source>
</evidence>
<feature type="transmembrane region" description="Helical" evidence="6">
    <location>
        <begin position="6"/>
        <end position="24"/>
    </location>
</feature>
<dbReference type="GO" id="GO:0015171">
    <property type="term" value="F:amino acid transmembrane transporter activity"/>
    <property type="evidence" value="ECO:0007669"/>
    <property type="project" value="TreeGrafter"/>
</dbReference>
<feature type="transmembrane region" description="Helical" evidence="6">
    <location>
        <begin position="36"/>
        <end position="63"/>
    </location>
</feature>
<dbReference type="PANTHER" id="PTHR30086:SF17">
    <property type="entry name" value="LYSE FAMILY TRANSLOCATOR"/>
    <property type="match status" value="1"/>
</dbReference>
<reference evidence="7" key="1">
    <citation type="submission" date="2018-05" db="EMBL/GenBank/DDBJ databases">
        <authorList>
            <person name="Lanie J.A."/>
            <person name="Ng W.-L."/>
            <person name="Kazmierczak K.M."/>
            <person name="Andrzejewski T.M."/>
            <person name="Davidsen T.M."/>
            <person name="Wayne K.J."/>
            <person name="Tettelin H."/>
            <person name="Glass J.I."/>
            <person name="Rusch D."/>
            <person name="Podicherti R."/>
            <person name="Tsui H.-C.T."/>
            <person name="Winkler M.E."/>
        </authorList>
    </citation>
    <scope>NUCLEOTIDE SEQUENCE</scope>
</reference>
<comment type="subcellular location">
    <subcellularLocation>
        <location evidence="1">Cell membrane</location>
        <topology evidence="1">Multi-pass membrane protein</topology>
    </subcellularLocation>
</comment>
<gene>
    <name evidence="7" type="ORF">METZ01_LOCUS124979</name>
</gene>
<keyword evidence="5 6" id="KW-0472">Membrane</keyword>
<evidence type="ECO:0000256" key="4">
    <source>
        <dbReference type="ARBA" id="ARBA00022989"/>
    </source>
</evidence>
<keyword evidence="2" id="KW-1003">Cell membrane</keyword>
<dbReference type="AlphaFoldDB" id="A0A381Y573"/>
<dbReference type="Pfam" id="PF01810">
    <property type="entry name" value="LysE"/>
    <property type="match status" value="1"/>
</dbReference>
<proteinExistence type="predicted"/>
<evidence type="ECO:0000256" key="3">
    <source>
        <dbReference type="ARBA" id="ARBA00022692"/>
    </source>
</evidence>
<evidence type="ECO:0000256" key="6">
    <source>
        <dbReference type="SAM" id="Phobius"/>
    </source>
</evidence>
<sequence>VLEFLTIAILHLFAVASPGPDFLLVTRQCLRFDRTVAIWASAGIATGILFHSFIAITGVTLIISSNPEVFKWLKVLASIYIAYLGYLSIFKSSTSVSDEDKKDNENYVGSFTLGLITNILNPKAILFFITVFTAVVDASTTRLLLGLYGLYMSITTFIWFTGISYIFSNQRLRGRYKQFIPFFEKGIGIVLIII</sequence>
<feature type="transmembrane region" description="Helical" evidence="6">
    <location>
        <begin position="69"/>
        <end position="90"/>
    </location>
</feature>
<dbReference type="EMBL" id="UINC01017407">
    <property type="protein sequence ID" value="SVA72125.1"/>
    <property type="molecule type" value="Genomic_DNA"/>
</dbReference>
<feature type="transmembrane region" description="Helical" evidence="6">
    <location>
        <begin position="111"/>
        <end position="136"/>
    </location>
</feature>
<dbReference type="GO" id="GO:0005886">
    <property type="term" value="C:plasma membrane"/>
    <property type="evidence" value="ECO:0007669"/>
    <property type="project" value="UniProtKB-SubCell"/>
</dbReference>
<evidence type="ECO:0000256" key="1">
    <source>
        <dbReference type="ARBA" id="ARBA00004651"/>
    </source>
</evidence>
<dbReference type="PANTHER" id="PTHR30086">
    <property type="entry name" value="ARGININE EXPORTER PROTEIN ARGO"/>
    <property type="match status" value="1"/>
</dbReference>
<feature type="transmembrane region" description="Helical" evidence="6">
    <location>
        <begin position="148"/>
        <end position="167"/>
    </location>
</feature>
<feature type="non-terminal residue" evidence="7">
    <location>
        <position position="1"/>
    </location>
</feature>
<evidence type="ECO:0000256" key="5">
    <source>
        <dbReference type="ARBA" id="ARBA00023136"/>
    </source>
</evidence>
<evidence type="ECO:0008006" key="8">
    <source>
        <dbReference type="Google" id="ProtNLM"/>
    </source>
</evidence>
<keyword evidence="4 6" id="KW-1133">Transmembrane helix</keyword>
<dbReference type="InterPro" id="IPR001123">
    <property type="entry name" value="LeuE-type"/>
</dbReference>
<evidence type="ECO:0000313" key="7">
    <source>
        <dbReference type="EMBL" id="SVA72125.1"/>
    </source>
</evidence>